<dbReference type="EMBL" id="LT629732">
    <property type="protein sequence ID" value="SDS04691.1"/>
    <property type="molecule type" value="Genomic_DNA"/>
</dbReference>
<evidence type="ECO:0000256" key="2">
    <source>
        <dbReference type="ARBA" id="ARBA00022679"/>
    </source>
</evidence>
<protein>
    <submittedName>
        <fullName evidence="5">Methyltransferase domain-containing protein</fullName>
    </submittedName>
</protein>
<proteinExistence type="predicted"/>
<dbReference type="PANTHER" id="PTHR43464">
    <property type="entry name" value="METHYLTRANSFERASE"/>
    <property type="match status" value="1"/>
</dbReference>
<dbReference type="GO" id="GO:0008757">
    <property type="term" value="F:S-adenosylmethionine-dependent methyltransferase activity"/>
    <property type="evidence" value="ECO:0007669"/>
    <property type="project" value="InterPro"/>
</dbReference>
<feature type="domain" description="Methyltransferase type 11" evidence="4">
    <location>
        <begin position="49"/>
        <end position="144"/>
    </location>
</feature>
<dbReference type="InterPro" id="IPR029063">
    <property type="entry name" value="SAM-dependent_MTases_sf"/>
</dbReference>
<keyword evidence="3" id="KW-0949">S-adenosyl-L-methionine</keyword>
<keyword evidence="2 5" id="KW-0808">Transferase</keyword>
<name>A0A1H1P0C3_9ACTN</name>
<dbReference type="Pfam" id="PF08241">
    <property type="entry name" value="Methyltransf_11"/>
    <property type="match status" value="1"/>
</dbReference>
<evidence type="ECO:0000256" key="3">
    <source>
        <dbReference type="ARBA" id="ARBA00022691"/>
    </source>
</evidence>
<dbReference type="InterPro" id="IPR013216">
    <property type="entry name" value="Methyltransf_11"/>
</dbReference>
<dbReference type="RefSeq" id="WP_092651752.1">
    <property type="nucleotide sequence ID" value="NZ_LT629732.1"/>
</dbReference>
<evidence type="ECO:0000259" key="4">
    <source>
        <dbReference type="Pfam" id="PF08241"/>
    </source>
</evidence>
<evidence type="ECO:0000313" key="5">
    <source>
        <dbReference type="EMBL" id="SDS04691.1"/>
    </source>
</evidence>
<dbReference type="SUPFAM" id="SSF53335">
    <property type="entry name" value="S-adenosyl-L-methionine-dependent methyltransferases"/>
    <property type="match status" value="1"/>
</dbReference>
<dbReference type="Proteomes" id="UP000198983">
    <property type="component" value="Chromosome I"/>
</dbReference>
<gene>
    <name evidence="5" type="ORF">SAMN04489717_1442</name>
</gene>
<dbReference type="PANTHER" id="PTHR43464:SF19">
    <property type="entry name" value="UBIQUINONE BIOSYNTHESIS O-METHYLTRANSFERASE, MITOCHONDRIAL"/>
    <property type="match status" value="1"/>
</dbReference>
<keyword evidence="1 5" id="KW-0489">Methyltransferase</keyword>
<dbReference type="AlphaFoldDB" id="A0A1H1P0C3"/>
<dbReference type="STRING" id="117157.SAMN04489717_1442"/>
<dbReference type="Gene3D" id="3.40.50.150">
    <property type="entry name" value="Vaccinia Virus protein VP39"/>
    <property type="match status" value="1"/>
</dbReference>
<accession>A0A1H1P0C3</accession>
<evidence type="ECO:0000313" key="6">
    <source>
        <dbReference type="Proteomes" id="UP000198983"/>
    </source>
</evidence>
<reference evidence="5 6" key="1">
    <citation type="submission" date="2016-10" db="EMBL/GenBank/DDBJ databases">
        <authorList>
            <person name="de Groot N.N."/>
        </authorList>
    </citation>
    <scope>NUCLEOTIDE SEQUENCE [LARGE SCALE GENOMIC DNA]</scope>
    <source>
        <strain evidence="5 6">DSM 22024</strain>
    </source>
</reference>
<dbReference type="OrthoDB" id="21342at2"/>
<organism evidence="5 6">
    <name type="scientific">Actinopolymorpha singaporensis</name>
    <dbReference type="NCBI Taxonomy" id="117157"/>
    <lineage>
        <taxon>Bacteria</taxon>
        <taxon>Bacillati</taxon>
        <taxon>Actinomycetota</taxon>
        <taxon>Actinomycetes</taxon>
        <taxon>Propionibacteriales</taxon>
        <taxon>Actinopolymorphaceae</taxon>
        <taxon>Actinopolymorpha</taxon>
    </lineage>
</organism>
<keyword evidence="6" id="KW-1185">Reference proteome</keyword>
<dbReference type="CDD" id="cd02440">
    <property type="entry name" value="AdoMet_MTases"/>
    <property type="match status" value="1"/>
</dbReference>
<sequence length="197" mass="21603">MTAEMRDYWNAFAPTFDEEPDHGLLDPLVRRAWRDLLLGVLPAGPADVLDLGCGTGTLSVLLAEAGYRVSGVDLAERMVETAKVKAAAAGVDVAFDQGDAAQPPHQPHSFDVVLTRHVLWALSDRAGALERWVQLLRPGGQLVLVEGRWETGGGIAAEECEALLRTQCRSVRLQYLDDPTFWGREISDQRYLAIGRP</sequence>
<dbReference type="GO" id="GO:0032259">
    <property type="term" value="P:methylation"/>
    <property type="evidence" value="ECO:0007669"/>
    <property type="project" value="UniProtKB-KW"/>
</dbReference>
<evidence type="ECO:0000256" key="1">
    <source>
        <dbReference type="ARBA" id="ARBA00022603"/>
    </source>
</evidence>